<dbReference type="WBParaSite" id="TMUE_2000007501.1">
    <property type="protein sequence ID" value="TMUE_2000007501.1"/>
    <property type="gene ID" value="WBGene00291210"/>
</dbReference>
<dbReference type="SMART" id="SM00233">
    <property type="entry name" value="PH"/>
    <property type="match status" value="1"/>
</dbReference>
<dbReference type="PROSITE" id="PS50826">
    <property type="entry name" value="RUN"/>
    <property type="match status" value="1"/>
</dbReference>
<feature type="compositionally biased region" description="Polar residues" evidence="5">
    <location>
        <begin position="363"/>
        <end position="379"/>
    </location>
</feature>
<dbReference type="SUPFAM" id="SSF50729">
    <property type="entry name" value="PH domain-like"/>
    <property type="match status" value="1"/>
</dbReference>
<keyword evidence="8" id="KW-1185">Reference proteome</keyword>
<dbReference type="Gene3D" id="1.20.58.900">
    <property type="match status" value="1"/>
</dbReference>
<dbReference type="GO" id="GO:0032418">
    <property type="term" value="P:lysosome localization"/>
    <property type="evidence" value="ECO:0007669"/>
    <property type="project" value="TreeGrafter"/>
</dbReference>
<feature type="region of interest" description="Disordered" evidence="5">
    <location>
        <begin position="360"/>
        <end position="382"/>
    </location>
</feature>
<evidence type="ECO:0000313" key="9">
    <source>
        <dbReference type="WBParaSite" id="TMUE_2000007501.1"/>
    </source>
</evidence>
<organism evidence="8 9">
    <name type="scientific">Trichuris muris</name>
    <name type="common">Mouse whipworm</name>
    <dbReference type="NCBI Taxonomy" id="70415"/>
    <lineage>
        <taxon>Eukaryota</taxon>
        <taxon>Metazoa</taxon>
        <taxon>Ecdysozoa</taxon>
        <taxon>Nematoda</taxon>
        <taxon>Enoplea</taxon>
        <taxon>Dorylaimia</taxon>
        <taxon>Trichinellida</taxon>
        <taxon>Trichuridae</taxon>
        <taxon>Trichuris</taxon>
    </lineage>
</organism>
<dbReference type="GO" id="GO:0007030">
    <property type="term" value="P:Golgi organization"/>
    <property type="evidence" value="ECO:0007669"/>
    <property type="project" value="TreeGrafter"/>
</dbReference>
<evidence type="ECO:0000256" key="5">
    <source>
        <dbReference type="SAM" id="MobiDB-lite"/>
    </source>
</evidence>
<evidence type="ECO:0000256" key="3">
    <source>
        <dbReference type="ARBA" id="ARBA00022490"/>
    </source>
</evidence>
<reference evidence="9" key="1">
    <citation type="submission" date="2019-12" db="UniProtKB">
        <authorList>
            <consortium name="WormBaseParasite"/>
        </authorList>
    </citation>
    <scope>IDENTIFICATION</scope>
</reference>
<dbReference type="PANTHER" id="PTHR46556:SF1">
    <property type="entry name" value="PLECKSTRIN HOMOLOGY DOMAIN-CONTAINING FAMILY M MEMBER 2"/>
    <property type="match status" value="1"/>
</dbReference>
<keyword evidence="4" id="KW-0458">Lysosome</keyword>
<dbReference type="InterPro" id="IPR037213">
    <property type="entry name" value="Run_dom_sf"/>
</dbReference>
<dbReference type="InterPro" id="IPR053015">
    <property type="entry name" value="PH_domain-containing_M2"/>
</dbReference>
<protein>
    <submittedName>
        <fullName evidence="9">PH domain-containing protein</fullName>
    </submittedName>
</protein>
<dbReference type="GO" id="GO:0005765">
    <property type="term" value="C:lysosomal membrane"/>
    <property type="evidence" value="ECO:0007669"/>
    <property type="project" value="UniProtKB-SubCell"/>
</dbReference>
<feature type="domain" description="RUN" evidence="7">
    <location>
        <begin position="61"/>
        <end position="184"/>
    </location>
</feature>
<name>A0A5S6QJG2_TRIMR</name>
<feature type="domain" description="PH" evidence="6">
    <location>
        <begin position="633"/>
        <end position="738"/>
    </location>
</feature>
<evidence type="ECO:0000259" key="6">
    <source>
        <dbReference type="PROSITE" id="PS50003"/>
    </source>
</evidence>
<dbReference type="Pfam" id="PF23142">
    <property type="entry name" value="PH_PLEKHM2"/>
    <property type="match status" value="1"/>
</dbReference>
<keyword evidence="3" id="KW-0963">Cytoplasm</keyword>
<dbReference type="GO" id="GO:0010008">
    <property type="term" value="C:endosome membrane"/>
    <property type="evidence" value="ECO:0007669"/>
    <property type="project" value="TreeGrafter"/>
</dbReference>
<sequence>MFIYPSVPVDFDHLLSLGSVAGNEGDDASIVSGAAFVSKLHFILFESRNSNASNSDGGIIVGDYVHHGELVGELQGLFENRLKNPRSTCWPFIKQFLPRSQIEILKKCTIGRSTKCRVRLWLGSSINDRSLFWLFGSIVAARETRIRFYLQHALMRDDEVLEAISSMLLRAATLPILSHTTRQSLSRADETSSSMTKNREAVINDKMGRVVKVSAAEIGEDTSSYCQLSQDPEEVSPLPERSHVRKTKVWAPVIEEGNSNDCDTSGLEFEPYCLDSSLHGKCYQRRPTPEGSIRMPIASSTEDECRSVEPKSFEGDSGLIDEKAALDAAFSLMSSKVENAYSNDSSSVCSARRASFDNVIPEQPSSGVQLTESHSSSTCDSEKAASASAVRSDFTHQILHHLESVSEVLASYSDGLGKGEFESNRANEKASGIFAPAILPSSNESRMANLEDGEVILESGEVVELAVHVFTEEAEQFYKMFRFYHGHQKGAFEIRHLVLTSRAVYVVNRSSIGNSTLSFARDFGAPFSKLNDISVGLGSQTITFHLAHGKGEYVVCTCSQQLTRAILSALEVSIRRHTAEGKSRPLVINDCNKQRLTLSKWMSSELSSVPLPVLMYALVFWYPNVDSNCAFSGLGRSGFLYCRRMSRPRVWPRYERWKQDYFILRGQKLYQFEDSSCKVGKRVYDLKKETSACRDASDEDYEFAFEMPLTLEGGALQFSCPTRNELVQWKNAILQAISDAEALTGAGEHSLACCCVLTDGYIFLGRETNDANFICTLAFLELRAVRSAQVLRSDNCVSLDIDSKEEDNRGKWLLSFAAAQELHDFVKCLSTLLPELRLESFDGHCELSSACSAAARRWKASV</sequence>
<evidence type="ECO:0000256" key="1">
    <source>
        <dbReference type="ARBA" id="ARBA00004496"/>
    </source>
</evidence>
<dbReference type="AlphaFoldDB" id="A0A5S6QJG2"/>
<evidence type="ECO:0000259" key="7">
    <source>
        <dbReference type="PROSITE" id="PS50826"/>
    </source>
</evidence>
<dbReference type="Proteomes" id="UP000046395">
    <property type="component" value="Unassembled WGS sequence"/>
</dbReference>
<evidence type="ECO:0000256" key="2">
    <source>
        <dbReference type="ARBA" id="ARBA00004656"/>
    </source>
</evidence>
<evidence type="ECO:0000256" key="4">
    <source>
        <dbReference type="ARBA" id="ARBA00023228"/>
    </source>
</evidence>
<dbReference type="STRING" id="70415.A0A5S6QJG2"/>
<dbReference type="Gene3D" id="2.30.29.30">
    <property type="entry name" value="Pleckstrin-homology domain (PH domain)/Phosphotyrosine-binding domain (PTB)"/>
    <property type="match status" value="1"/>
</dbReference>
<dbReference type="GO" id="GO:0019894">
    <property type="term" value="F:kinesin binding"/>
    <property type="evidence" value="ECO:0007669"/>
    <property type="project" value="TreeGrafter"/>
</dbReference>
<proteinExistence type="predicted"/>
<dbReference type="PANTHER" id="PTHR46556">
    <property type="entry name" value="PLECKSTRIN HOMOLOGY DOMAIN-CONTAINING FAMILY M MEMBER 2"/>
    <property type="match status" value="1"/>
</dbReference>
<dbReference type="Pfam" id="PF00169">
    <property type="entry name" value="PH"/>
    <property type="match status" value="1"/>
</dbReference>
<dbReference type="InterPro" id="IPR001849">
    <property type="entry name" value="PH_domain"/>
</dbReference>
<evidence type="ECO:0000313" key="8">
    <source>
        <dbReference type="Proteomes" id="UP000046395"/>
    </source>
</evidence>
<dbReference type="InterPro" id="IPR004012">
    <property type="entry name" value="Run_dom"/>
</dbReference>
<dbReference type="InterPro" id="IPR057288">
    <property type="entry name" value="PH_PLEKHM2"/>
</dbReference>
<dbReference type="GO" id="GO:0032880">
    <property type="term" value="P:regulation of protein localization"/>
    <property type="evidence" value="ECO:0007669"/>
    <property type="project" value="TreeGrafter"/>
</dbReference>
<comment type="subcellular location">
    <subcellularLocation>
        <location evidence="1">Cytoplasm</location>
    </subcellularLocation>
    <subcellularLocation>
        <location evidence="2">Lysosome membrane</location>
    </subcellularLocation>
</comment>
<dbReference type="PROSITE" id="PS50003">
    <property type="entry name" value="PH_DOMAIN"/>
    <property type="match status" value="1"/>
</dbReference>
<accession>A0A5S6QJG2</accession>
<dbReference type="SUPFAM" id="SSF140741">
    <property type="entry name" value="RUN domain-like"/>
    <property type="match status" value="1"/>
</dbReference>
<dbReference type="InterPro" id="IPR011993">
    <property type="entry name" value="PH-like_dom_sf"/>
</dbReference>